<dbReference type="HOGENOM" id="CLU_143943_0_0_2"/>
<evidence type="ECO:0000313" key="2">
    <source>
        <dbReference type="Proteomes" id="UP000033038"/>
    </source>
</evidence>
<dbReference type="PATRIC" id="fig|1434109.4.peg.4544"/>
<dbReference type="InterPro" id="IPR014958">
    <property type="entry name" value="DGC"/>
</dbReference>
<name>A0A0E3QNL4_METBA</name>
<evidence type="ECO:0000313" key="1">
    <source>
        <dbReference type="EMBL" id="AKB52764.1"/>
    </source>
</evidence>
<dbReference type="RefSeq" id="WP_011306227.1">
    <property type="nucleotide sequence ID" value="NZ_CP009526.1"/>
</dbReference>
<organism evidence="1 2">
    <name type="scientific">Methanosarcina barkeri str. Wiesmoor</name>
    <dbReference type="NCBI Taxonomy" id="1434109"/>
    <lineage>
        <taxon>Archaea</taxon>
        <taxon>Methanobacteriati</taxon>
        <taxon>Methanobacteriota</taxon>
        <taxon>Stenosarchaea group</taxon>
        <taxon>Methanomicrobia</taxon>
        <taxon>Methanosarcinales</taxon>
        <taxon>Methanosarcinaceae</taxon>
        <taxon>Methanosarcina</taxon>
    </lineage>
</organism>
<accession>A0A0E3QNL4</accession>
<dbReference type="AlphaFoldDB" id="A0A0E3QNL4"/>
<gene>
    <name evidence="1" type="ORF">MSBRW_3511</name>
</gene>
<proteinExistence type="predicted"/>
<dbReference type="KEGG" id="mbw:MSBRW_3511"/>
<dbReference type="Pfam" id="PF08859">
    <property type="entry name" value="DGC"/>
    <property type="match status" value="1"/>
</dbReference>
<dbReference type="EMBL" id="CP009526">
    <property type="protein sequence ID" value="AKB52764.1"/>
    <property type="molecule type" value="Genomic_DNA"/>
</dbReference>
<sequence length="124" mass="13517">MSESKSSSENGTVLIFPCAGATNLGQLSTRLGIEMENRGLGTFKCTAGIGSQRSDFLIAATRCDKIIAIDGCDFNCSMKMLRRAGFETDCHLILTKELGMKLNREMNISDSLVSEIMEKLADKL</sequence>
<evidence type="ECO:0008006" key="3">
    <source>
        <dbReference type="Google" id="ProtNLM"/>
    </source>
</evidence>
<dbReference type="GeneID" id="24825143"/>
<dbReference type="PIRSF" id="PIRSF037181">
    <property type="entry name" value="DGC"/>
    <property type="match status" value="1"/>
</dbReference>
<reference evidence="1 2" key="1">
    <citation type="submission" date="2014-07" db="EMBL/GenBank/DDBJ databases">
        <title>Methanogenic archaea and the global carbon cycle.</title>
        <authorList>
            <person name="Henriksen J.R."/>
            <person name="Luke J."/>
            <person name="Reinhart S."/>
            <person name="Benedict M.N."/>
            <person name="Youngblut N.D."/>
            <person name="Metcalf M.E."/>
            <person name="Whitaker R.J."/>
            <person name="Metcalf W.W."/>
        </authorList>
    </citation>
    <scope>NUCLEOTIDE SEQUENCE [LARGE SCALE GENOMIC DNA]</scope>
    <source>
        <strain evidence="1 2">Wiesmoor</strain>
    </source>
</reference>
<dbReference type="Proteomes" id="UP000033038">
    <property type="component" value="Chromosome"/>
</dbReference>
<protein>
    <recommendedName>
        <fullName evidence="3">Zinc-binding protein</fullName>
    </recommendedName>
</protein>